<evidence type="ECO:0000259" key="3">
    <source>
        <dbReference type="Pfam" id="PF03446"/>
    </source>
</evidence>
<name>A0ABV8NS68_9BURK</name>
<dbReference type="RefSeq" id="WP_217962523.1">
    <property type="nucleotide sequence ID" value="NZ_JAHTBN010000001.1"/>
</dbReference>
<evidence type="ECO:0000313" key="6">
    <source>
        <dbReference type="Proteomes" id="UP001595848"/>
    </source>
</evidence>
<dbReference type="InterPro" id="IPR006115">
    <property type="entry name" value="6PGDH_NADP-bd"/>
</dbReference>
<proteinExistence type="predicted"/>
<evidence type="ECO:0000256" key="2">
    <source>
        <dbReference type="ARBA" id="ARBA00023027"/>
    </source>
</evidence>
<evidence type="ECO:0000259" key="4">
    <source>
        <dbReference type="Pfam" id="PF14833"/>
    </source>
</evidence>
<dbReference type="Pfam" id="PF03446">
    <property type="entry name" value="NAD_binding_2"/>
    <property type="match status" value="1"/>
</dbReference>
<dbReference type="Pfam" id="PF14833">
    <property type="entry name" value="NAD_binding_11"/>
    <property type="match status" value="1"/>
</dbReference>
<organism evidence="5 6">
    <name type="scientific">Candidimonas humi</name>
    <dbReference type="NCBI Taxonomy" id="683355"/>
    <lineage>
        <taxon>Bacteria</taxon>
        <taxon>Pseudomonadati</taxon>
        <taxon>Pseudomonadota</taxon>
        <taxon>Betaproteobacteria</taxon>
        <taxon>Burkholderiales</taxon>
        <taxon>Alcaligenaceae</taxon>
        <taxon>Candidimonas</taxon>
    </lineage>
</organism>
<keyword evidence="1 5" id="KW-0560">Oxidoreductase</keyword>
<dbReference type="GO" id="GO:0016491">
    <property type="term" value="F:oxidoreductase activity"/>
    <property type="evidence" value="ECO:0007669"/>
    <property type="project" value="UniProtKB-KW"/>
</dbReference>
<keyword evidence="2" id="KW-0520">NAD</keyword>
<sequence length="307" mass="31203">MTAAQAARAQQAGRAVLGFCGAGLMGTPMIRRLLAAGHQVRVWNRSPDKARALAADGAQAVATPAEAAAGAAAVFLCLTDQDAVEATVFGPQGIHLVEGGLLVDHSSISPAATRDYAARLREGSGRTWIDAPVSGGVAGAAAGTLSVMAGGPADALQHVEPWIRAYAARVTRVGNSGAGQTAKLCNQTIVASTINAIAEAVALAAHSGMDPSVLNTALAGGWADSALLQIFVPRMTAPIAQPLGAVATMLKDVENIAVLAQETGTDMRGLRAALDSYRTAARQGLGPADISELVRVPWPERPPGAKA</sequence>
<comment type="caution">
    <text evidence="5">The sequence shown here is derived from an EMBL/GenBank/DDBJ whole genome shotgun (WGS) entry which is preliminary data.</text>
</comment>
<dbReference type="InterPro" id="IPR029154">
    <property type="entry name" value="HIBADH-like_NADP-bd"/>
</dbReference>
<protein>
    <submittedName>
        <fullName evidence="5">NAD(P)-dependent oxidoreductase</fullName>
        <ecNumber evidence="5">1.1.-.-</ecNumber>
    </submittedName>
</protein>
<dbReference type="EMBL" id="JBHSBV010000001">
    <property type="protein sequence ID" value="MFC4199804.1"/>
    <property type="molecule type" value="Genomic_DNA"/>
</dbReference>
<reference evidence="6" key="1">
    <citation type="journal article" date="2019" name="Int. J. Syst. Evol. Microbiol.">
        <title>The Global Catalogue of Microorganisms (GCM) 10K type strain sequencing project: providing services to taxonomists for standard genome sequencing and annotation.</title>
        <authorList>
            <consortium name="The Broad Institute Genomics Platform"/>
            <consortium name="The Broad Institute Genome Sequencing Center for Infectious Disease"/>
            <person name="Wu L."/>
            <person name="Ma J."/>
        </authorList>
    </citation>
    <scope>NUCLEOTIDE SEQUENCE [LARGE SCALE GENOMIC DNA]</scope>
    <source>
        <strain evidence="6">LMG 24813</strain>
    </source>
</reference>
<accession>A0ABV8NS68</accession>
<dbReference type="Proteomes" id="UP001595848">
    <property type="component" value="Unassembled WGS sequence"/>
</dbReference>
<dbReference type="InterPro" id="IPR015815">
    <property type="entry name" value="HIBADH-related"/>
</dbReference>
<dbReference type="EC" id="1.1.-.-" evidence="5"/>
<evidence type="ECO:0000256" key="1">
    <source>
        <dbReference type="ARBA" id="ARBA00023002"/>
    </source>
</evidence>
<dbReference type="PIRSF" id="PIRSF000103">
    <property type="entry name" value="HIBADH"/>
    <property type="match status" value="1"/>
</dbReference>
<feature type="domain" description="3-hydroxyisobutyrate dehydrogenase-like NAD-binding" evidence="4">
    <location>
        <begin position="177"/>
        <end position="296"/>
    </location>
</feature>
<feature type="domain" description="6-phosphogluconate dehydrogenase NADP-binding" evidence="3">
    <location>
        <begin position="17"/>
        <end position="174"/>
    </location>
</feature>
<evidence type="ECO:0000313" key="5">
    <source>
        <dbReference type="EMBL" id="MFC4199804.1"/>
    </source>
</evidence>
<dbReference type="PANTHER" id="PTHR43060:SF15">
    <property type="entry name" value="3-HYDROXYISOBUTYRATE DEHYDROGENASE-LIKE 1, MITOCHONDRIAL-RELATED"/>
    <property type="match status" value="1"/>
</dbReference>
<keyword evidence="6" id="KW-1185">Reference proteome</keyword>
<gene>
    <name evidence="5" type="ORF">ACFOY1_02455</name>
</gene>
<dbReference type="PANTHER" id="PTHR43060">
    <property type="entry name" value="3-HYDROXYISOBUTYRATE DEHYDROGENASE-LIKE 1, MITOCHONDRIAL-RELATED"/>
    <property type="match status" value="1"/>
</dbReference>